<organism evidence="2 3">
    <name type="scientific">Fulvimarina uroteuthidis</name>
    <dbReference type="NCBI Taxonomy" id="3098149"/>
    <lineage>
        <taxon>Bacteria</taxon>
        <taxon>Pseudomonadati</taxon>
        <taxon>Pseudomonadota</taxon>
        <taxon>Alphaproteobacteria</taxon>
        <taxon>Hyphomicrobiales</taxon>
        <taxon>Aurantimonadaceae</taxon>
        <taxon>Fulvimarina</taxon>
    </lineage>
</organism>
<dbReference type="EMBL" id="JAXLPB010000002">
    <property type="protein sequence ID" value="MDY8108607.1"/>
    <property type="molecule type" value="Genomic_DNA"/>
</dbReference>
<name>A0ABU5HZU1_9HYPH</name>
<feature type="domain" description="Ribbon-helix-helix" evidence="1">
    <location>
        <begin position="3"/>
        <end position="65"/>
    </location>
</feature>
<dbReference type="Proteomes" id="UP001294412">
    <property type="component" value="Unassembled WGS sequence"/>
</dbReference>
<dbReference type="Pfam" id="PF13467">
    <property type="entry name" value="RHH_4"/>
    <property type="match status" value="1"/>
</dbReference>
<accession>A0ABU5HZU1</accession>
<dbReference type="InterPro" id="IPR027373">
    <property type="entry name" value="RHH_dom"/>
</dbReference>
<evidence type="ECO:0000259" key="1">
    <source>
        <dbReference type="Pfam" id="PF13467"/>
    </source>
</evidence>
<protein>
    <submittedName>
        <fullName evidence="2">Ribbon-helix-helix domain-containing protein</fullName>
    </submittedName>
</protein>
<comment type="caution">
    <text evidence="2">The sequence shown here is derived from an EMBL/GenBank/DDBJ whole genome shotgun (WGS) entry which is preliminary data.</text>
</comment>
<reference evidence="2 3" key="1">
    <citation type="submission" date="2023-12" db="EMBL/GenBank/DDBJ databases">
        <title>Description of Novel Strain Fulvimarina sp. 2208YS6-2-32 isolated from Uroteuthis (Photololigo) edulis.</title>
        <authorList>
            <person name="Park J.-S."/>
        </authorList>
    </citation>
    <scope>NUCLEOTIDE SEQUENCE [LARGE SCALE GENOMIC DNA]</scope>
    <source>
        <strain evidence="2 3">2208YS6-2-32</strain>
    </source>
</reference>
<gene>
    <name evidence="2" type="ORF">U0C82_05485</name>
</gene>
<keyword evidence="3" id="KW-1185">Reference proteome</keyword>
<evidence type="ECO:0000313" key="2">
    <source>
        <dbReference type="EMBL" id="MDY8108607.1"/>
    </source>
</evidence>
<proteinExistence type="predicted"/>
<dbReference type="InterPro" id="IPR038268">
    <property type="entry name" value="RHH_sf"/>
</dbReference>
<evidence type="ECO:0000313" key="3">
    <source>
        <dbReference type="Proteomes" id="UP001294412"/>
    </source>
</evidence>
<dbReference type="RefSeq" id="WP_322186086.1">
    <property type="nucleotide sequence ID" value="NZ_JAXLPB010000002.1"/>
</dbReference>
<sequence>MTVKRSLSVRGHRTSITLEEAFWRRLNRLAVDEGVSAAELVARIDEARDPTVNLSSALRVHMLEEALARLEPERGPDPDS</sequence>
<dbReference type="Gene3D" id="1.10.3990.20">
    <property type="entry name" value="protein bp1543"/>
    <property type="match status" value="1"/>
</dbReference>